<organism evidence="10 11">
    <name type="scientific">Anaeromyxobacter dehalogenans (strain ATCC BAA-258 / DSM 21875 / 2CP-1)</name>
    <dbReference type="NCBI Taxonomy" id="455488"/>
    <lineage>
        <taxon>Bacteria</taxon>
        <taxon>Pseudomonadati</taxon>
        <taxon>Myxococcota</taxon>
        <taxon>Myxococcia</taxon>
        <taxon>Myxococcales</taxon>
        <taxon>Cystobacterineae</taxon>
        <taxon>Anaeromyxobacteraceae</taxon>
        <taxon>Anaeromyxobacter</taxon>
    </lineage>
</organism>
<evidence type="ECO:0000256" key="1">
    <source>
        <dbReference type="ARBA" id="ARBA00010669"/>
    </source>
</evidence>
<dbReference type="InterPro" id="IPR058535">
    <property type="entry name" value="MafB19-deam"/>
</dbReference>
<evidence type="ECO:0000313" key="11">
    <source>
        <dbReference type="Proteomes" id="UP000007089"/>
    </source>
</evidence>
<dbReference type="PROSITE" id="PS51747">
    <property type="entry name" value="CYT_DCMP_DEAMINASES_2"/>
    <property type="match status" value="1"/>
</dbReference>
<evidence type="ECO:0000256" key="6">
    <source>
        <dbReference type="ARBA" id="ARBA00022833"/>
    </source>
</evidence>
<dbReference type="PANTHER" id="PTHR11079">
    <property type="entry name" value="CYTOSINE DEAMINASE FAMILY MEMBER"/>
    <property type="match status" value="1"/>
</dbReference>
<dbReference type="NCBIfam" id="NF008113">
    <property type="entry name" value="PRK10860.1"/>
    <property type="match status" value="1"/>
</dbReference>
<name>B8J7C3_ANAD2</name>
<dbReference type="EC" id="3.5.4.33" evidence="8"/>
<gene>
    <name evidence="8" type="primary">tadA</name>
    <name evidence="10" type="ordered locus">A2cp1_3779</name>
</gene>
<dbReference type="EMBL" id="CP001359">
    <property type="protein sequence ID" value="ACL67103.1"/>
    <property type="molecule type" value="Genomic_DNA"/>
</dbReference>
<dbReference type="HOGENOM" id="CLU_025810_3_2_7"/>
<dbReference type="Gene3D" id="3.40.140.10">
    <property type="entry name" value="Cytidine Deaminase, domain 2"/>
    <property type="match status" value="1"/>
</dbReference>
<comment type="subunit">
    <text evidence="2 8">Homodimer.</text>
</comment>
<comment type="cofactor">
    <cofactor evidence="8">
        <name>Zn(2+)</name>
        <dbReference type="ChEBI" id="CHEBI:29105"/>
    </cofactor>
    <text evidence="8">Binds 1 zinc ion per subunit.</text>
</comment>
<dbReference type="SUPFAM" id="SSF53927">
    <property type="entry name" value="Cytidine deaminase-like"/>
    <property type="match status" value="1"/>
</dbReference>
<dbReference type="GO" id="GO:0002100">
    <property type="term" value="P:tRNA wobble adenosine to inosine editing"/>
    <property type="evidence" value="ECO:0007669"/>
    <property type="project" value="UniProtKB-UniRule"/>
</dbReference>
<dbReference type="InterPro" id="IPR028883">
    <property type="entry name" value="tRNA_aden_deaminase"/>
</dbReference>
<dbReference type="InterPro" id="IPR002125">
    <property type="entry name" value="CMP_dCMP_dom"/>
</dbReference>
<dbReference type="Pfam" id="PF14437">
    <property type="entry name" value="MafB19-deam"/>
    <property type="match status" value="1"/>
</dbReference>
<dbReference type="PANTHER" id="PTHR11079:SF202">
    <property type="entry name" value="TRNA-SPECIFIC ADENOSINE DEAMINASE"/>
    <property type="match status" value="1"/>
</dbReference>
<keyword evidence="5 8" id="KW-0378">Hydrolase</keyword>
<dbReference type="GO" id="GO:0052717">
    <property type="term" value="F:tRNA-specific adenosine-34 deaminase activity"/>
    <property type="evidence" value="ECO:0007669"/>
    <property type="project" value="UniProtKB-UniRule"/>
</dbReference>
<dbReference type="KEGG" id="acp:A2cp1_3779"/>
<evidence type="ECO:0000256" key="4">
    <source>
        <dbReference type="ARBA" id="ARBA00022723"/>
    </source>
</evidence>
<proteinExistence type="inferred from homology"/>
<feature type="binding site" evidence="8">
    <location>
        <position position="46"/>
    </location>
    <ligand>
        <name>Zn(2+)</name>
        <dbReference type="ChEBI" id="CHEBI:29105"/>
        <note>catalytic</note>
    </ligand>
</feature>
<evidence type="ECO:0000256" key="7">
    <source>
        <dbReference type="ARBA" id="ARBA00048045"/>
    </source>
</evidence>
<feature type="binding site" evidence="8">
    <location>
        <position position="79"/>
    </location>
    <ligand>
        <name>Zn(2+)</name>
        <dbReference type="ChEBI" id="CHEBI:29105"/>
        <note>catalytic</note>
    </ligand>
</feature>
<reference evidence="10" key="1">
    <citation type="submission" date="2009-01" db="EMBL/GenBank/DDBJ databases">
        <title>Complete sequence of Anaeromyxobacter dehalogenans 2CP-1.</title>
        <authorList>
            <consortium name="US DOE Joint Genome Institute"/>
            <person name="Lucas S."/>
            <person name="Copeland A."/>
            <person name="Lapidus A."/>
            <person name="Glavina del Rio T."/>
            <person name="Dalin E."/>
            <person name="Tice H."/>
            <person name="Bruce D."/>
            <person name="Goodwin L."/>
            <person name="Pitluck S."/>
            <person name="Saunders E."/>
            <person name="Brettin T."/>
            <person name="Detter J.C."/>
            <person name="Han C."/>
            <person name="Larimer F."/>
            <person name="Land M."/>
            <person name="Hauser L."/>
            <person name="Kyrpides N."/>
            <person name="Ovchinnikova G."/>
            <person name="Beliaev A.S."/>
            <person name="Richardson P."/>
        </authorList>
    </citation>
    <scope>NUCLEOTIDE SEQUENCE</scope>
    <source>
        <strain evidence="10">2CP-1</strain>
    </source>
</reference>
<comment type="catalytic activity">
    <reaction evidence="7 8">
        <text>adenosine(34) in tRNA + H2O + H(+) = inosine(34) in tRNA + NH4(+)</text>
        <dbReference type="Rhea" id="RHEA:43168"/>
        <dbReference type="Rhea" id="RHEA-COMP:10373"/>
        <dbReference type="Rhea" id="RHEA-COMP:10374"/>
        <dbReference type="ChEBI" id="CHEBI:15377"/>
        <dbReference type="ChEBI" id="CHEBI:15378"/>
        <dbReference type="ChEBI" id="CHEBI:28938"/>
        <dbReference type="ChEBI" id="CHEBI:74411"/>
        <dbReference type="ChEBI" id="CHEBI:82852"/>
        <dbReference type="EC" id="3.5.4.33"/>
    </reaction>
</comment>
<evidence type="ECO:0000313" key="10">
    <source>
        <dbReference type="EMBL" id="ACL67103.1"/>
    </source>
</evidence>
<dbReference type="FunFam" id="3.40.140.10:FF:000005">
    <property type="entry name" value="tRNA-specific adenosine deaminase"/>
    <property type="match status" value="1"/>
</dbReference>
<evidence type="ECO:0000256" key="2">
    <source>
        <dbReference type="ARBA" id="ARBA00011738"/>
    </source>
</evidence>
<dbReference type="HAMAP" id="MF_00972">
    <property type="entry name" value="tRNA_aden_deaminase"/>
    <property type="match status" value="1"/>
</dbReference>
<keyword evidence="11" id="KW-1185">Reference proteome</keyword>
<keyword evidence="3 8" id="KW-0819">tRNA processing</keyword>
<comment type="similarity">
    <text evidence="1">Belongs to the cytidine and deoxycytidylate deaminase family. ADAT2 subfamily.</text>
</comment>
<dbReference type="GO" id="GO:0008270">
    <property type="term" value="F:zinc ion binding"/>
    <property type="evidence" value="ECO:0007669"/>
    <property type="project" value="UniProtKB-UniRule"/>
</dbReference>
<feature type="binding site" evidence="8">
    <location>
        <position position="76"/>
    </location>
    <ligand>
        <name>Zn(2+)</name>
        <dbReference type="ChEBI" id="CHEBI:29105"/>
        <note>catalytic</note>
    </ligand>
</feature>
<evidence type="ECO:0000259" key="9">
    <source>
        <dbReference type="PROSITE" id="PS51747"/>
    </source>
</evidence>
<dbReference type="CDD" id="cd01285">
    <property type="entry name" value="nucleoside_deaminase"/>
    <property type="match status" value="1"/>
</dbReference>
<evidence type="ECO:0000256" key="5">
    <source>
        <dbReference type="ARBA" id="ARBA00022801"/>
    </source>
</evidence>
<accession>B8J7C3</accession>
<sequence>MQEALGLAREAAARGEVPVGAVALFEGRVVGRGANAREAARDPTAHAELLAIQEAARTLGRWRLTGVTVVVTLEPCAMCAGAMVLARIDRLVYGASDPKAGCTGSLQDLSADPRLNHRFPVERGVLAEESGELLRAFFRARRGAGNGNGNGGEG</sequence>
<evidence type="ECO:0000256" key="3">
    <source>
        <dbReference type="ARBA" id="ARBA00022694"/>
    </source>
</evidence>
<protein>
    <recommendedName>
        <fullName evidence="8">tRNA-specific adenosine deaminase</fullName>
        <ecNumber evidence="8">3.5.4.33</ecNumber>
    </recommendedName>
</protein>
<keyword evidence="4 8" id="KW-0479">Metal-binding</keyword>
<dbReference type="InterPro" id="IPR016192">
    <property type="entry name" value="APOBEC/CMP_deaminase_Zn-bd"/>
</dbReference>
<feature type="domain" description="CMP/dCMP-type deaminase" evidence="9">
    <location>
        <begin position="1"/>
        <end position="122"/>
    </location>
</feature>
<dbReference type="Proteomes" id="UP000007089">
    <property type="component" value="Chromosome"/>
</dbReference>
<dbReference type="PROSITE" id="PS00903">
    <property type="entry name" value="CYT_DCMP_DEAMINASES_1"/>
    <property type="match status" value="1"/>
</dbReference>
<feature type="active site" description="Proton donor" evidence="8">
    <location>
        <position position="48"/>
    </location>
</feature>
<comment type="function">
    <text evidence="8">Catalyzes the deamination of adenosine to inosine at the wobble position 34 of tRNA(Arg2).</text>
</comment>
<dbReference type="AlphaFoldDB" id="B8J7C3"/>
<dbReference type="InterPro" id="IPR016193">
    <property type="entry name" value="Cytidine_deaminase-like"/>
</dbReference>
<evidence type="ECO:0000256" key="8">
    <source>
        <dbReference type="HAMAP-Rule" id="MF_00972"/>
    </source>
</evidence>
<keyword evidence="6 8" id="KW-0862">Zinc</keyword>